<feature type="transmembrane region" description="Helical" evidence="7">
    <location>
        <begin position="247"/>
        <end position="267"/>
    </location>
</feature>
<comment type="caution">
    <text evidence="9">The sequence shown here is derived from an EMBL/GenBank/DDBJ whole genome shotgun (WGS) entry which is preliminary data.</text>
</comment>
<evidence type="ECO:0000313" key="10">
    <source>
        <dbReference type="Proteomes" id="UP000612585"/>
    </source>
</evidence>
<feature type="transmembrane region" description="Helical" evidence="7">
    <location>
        <begin position="220"/>
        <end position="241"/>
    </location>
</feature>
<feature type="transmembrane region" description="Helical" evidence="7">
    <location>
        <begin position="141"/>
        <end position="159"/>
    </location>
</feature>
<keyword evidence="6 7" id="KW-0472">Membrane</keyword>
<evidence type="ECO:0000256" key="2">
    <source>
        <dbReference type="ARBA" id="ARBA00006162"/>
    </source>
</evidence>
<dbReference type="Gene3D" id="3.10.20.90">
    <property type="entry name" value="Phosphatidylinositol 3-kinase Catalytic Subunit, Chain A, domain 1"/>
    <property type="match status" value="1"/>
</dbReference>
<feature type="transmembrane region" description="Helical" evidence="7">
    <location>
        <begin position="166"/>
        <end position="187"/>
    </location>
</feature>
<feature type="transmembrane region" description="Helical" evidence="7">
    <location>
        <begin position="115"/>
        <end position="135"/>
    </location>
</feature>
<dbReference type="Proteomes" id="UP000612585">
    <property type="component" value="Unassembled WGS sequence"/>
</dbReference>
<dbReference type="GO" id="GO:0005886">
    <property type="term" value="C:plasma membrane"/>
    <property type="evidence" value="ECO:0007669"/>
    <property type="project" value="UniProtKB-SubCell"/>
</dbReference>
<sequence length="445" mass="44538">MLTRITVASAQRRVDVVLPDEVPVAELLPDLVQRAGDGLADRGQQHGGWVLHRFGGPKLAATDSMASAGIADGEVLHLVPARTDWPEPEYDDVVDAVAIGARGLGARWSGGATRVAAVAAAGLILVIGLIGPLGAGFAHDRWAALSLAAVLLAAGILATRAYAEPLVGAALAAYSLPAAALGGWHLLESGADTASHMLVAATALTLWSVAGALGAGAGQWIFIAGTAAGLLGVVGASASFATGTARAAALISVVVVGGVTAAPSLAVRLGRLPMPVVTPPPGATGTTTPAQQPDRDRVLAAVARADAMLTGLLAGLAVTAVAAGWALQPAGLAGPLLTLVAGLTLLLRARLLVTVRQRVPLLAGGAALLFLPFASGTWTLGRLAAPMLALVVVGLALAGARYRRRSPSPYLGRAADILDTLCLVSVVPLAAAVLNLYAAMRGLSG</sequence>
<gene>
    <name evidence="9" type="ORF">Vau01_013870</name>
</gene>
<proteinExistence type="inferred from homology"/>
<protein>
    <recommendedName>
        <fullName evidence="8">EccD-like transmembrane domain-containing protein</fullName>
    </recommendedName>
</protein>
<dbReference type="EMBL" id="BOPG01000009">
    <property type="protein sequence ID" value="GIJ53871.1"/>
    <property type="molecule type" value="Genomic_DNA"/>
</dbReference>
<organism evidence="9 10">
    <name type="scientific">Virgisporangium aurantiacum</name>
    <dbReference type="NCBI Taxonomy" id="175570"/>
    <lineage>
        <taxon>Bacteria</taxon>
        <taxon>Bacillati</taxon>
        <taxon>Actinomycetota</taxon>
        <taxon>Actinomycetes</taxon>
        <taxon>Micromonosporales</taxon>
        <taxon>Micromonosporaceae</taxon>
        <taxon>Virgisporangium</taxon>
    </lineage>
</organism>
<evidence type="ECO:0000313" key="9">
    <source>
        <dbReference type="EMBL" id="GIJ53871.1"/>
    </source>
</evidence>
<feature type="transmembrane region" description="Helical" evidence="7">
    <location>
        <begin position="421"/>
        <end position="440"/>
    </location>
</feature>
<dbReference type="InterPro" id="IPR024962">
    <property type="entry name" value="YukD-like"/>
</dbReference>
<dbReference type="NCBIfam" id="TIGR03920">
    <property type="entry name" value="T7SS_EccD"/>
    <property type="match status" value="1"/>
</dbReference>
<dbReference type="Pfam" id="PF19053">
    <property type="entry name" value="EccD"/>
    <property type="match status" value="1"/>
</dbReference>
<dbReference type="InterPro" id="IPR006707">
    <property type="entry name" value="T7SS_EccD"/>
</dbReference>
<accession>A0A8J3Z282</accession>
<keyword evidence="10" id="KW-1185">Reference proteome</keyword>
<name>A0A8J3Z282_9ACTN</name>
<keyword evidence="4 7" id="KW-0812">Transmembrane</keyword>
<evidence type="ECO:0000256" key="3">
    <source>
        <dbReference type="ARBA" id="ARBA00022475"/>
    </source>
</evidence>
<feature type="domain" description="EccD-like transmembrane" evidence="8">
    <location>
        <begin position="113"/>
        <end position="443"/>
    </location>
</feature>
<dbReference type="Pfam" id="PF08817">
    <property type="entry name" value="YukD"/>
    <property type="match status" value="1"/>
</dbReference>
<reference evidence="9" key="1">
    <citation type="submission" date="2021-01" db="EMBL/GenBank/DDBJ databases">
        <title>Whole genome shotgun sequence of Virgisporangium aurantiacum NBRC 16421.</title>
        <authorList>
            <person name="Komaki H."/>
            <person name="Tamura T."/>
        </authorList>
    </citation>
    <scope>NUCLEOTIDE SEQUENCE</scope>
    <source>
        <strain evidence="9">NBRC 16421</strain>
    </source>
</reference>
<dbReference type="InterPro" id="IPR044049">
    <property type="entry name" value="EccD_transm"/>
</dbReference>
<keyword evidence="5 7" id="KW-1133">Transmembrane helix</keyword>
<dbReference type="PIRSF" id="PIRSF017804">
    <property type="entry name" value="Secretion_EccD1"/>
    <property type="match status" value="1"/>
</dbReference>
<evidence type="ECO:0000259" key="8">
    <source>
        <dbReference type="Pfam" id="PF19053"/>
    </source>
</evidence>
<comment type="subcellular location">
    <subcellularLocation>
        <location evidence="1">Cell membrane</location>
        <topology evidence="1">Multi-pass membrane protein</topology>
    </subcellularLocation>
</comment>
<feature type="transmembrane region" description="Helical" evidence="7">
    <location>
        <begin position="384"/>
        <end position="400"/>
    </location>
</feature>
<evidence type="ECO:0000256" key="7">
    <source>
        <dbReference type="SAM" id="Phobius"/>
    </source>
</evidence>
<evidence type="ECO:0000256" key="5">
    <source>
        <dbReference type="ARBA" id="ARBA00022989"/>
    </source>
</evidence>
<keyword evidence="3" id="KW-1003">Cell membrane</keyword>
<feature type="transmembrane region" description="Helical" evidence="7">
    <location>
        <begin position="361"/>
        <end position="378"/>
    </location>
</feature>
<dbReference type="AlphaFoldDB" id="A0A8J3Z282"/>
<feature type="transmembrane region" description="Helical" evidence="7">
    <location>
        <begin position="307"/>
        <end position="326"/>
    </location>
</feature>
<feature type="transmembrane region" description="Helical" evidence="7">
    <location>
        <begin position="332"/>
        <end position="349"/>
    </location>
</feature>
<dbReference type="RefSeq" id="WP_203988383.1">
    <property type="nucleotide sequence ID" value="NZ_BOPG01000009.1"/>
</dbReference>
<evidence type="ECO:0000256" key="4">
    <source>
        <dbReference type="ARBA" id="ARBA00022692"/>
    </source>
</evidence>
<evidence type="ECO:0000256" key="6">
    <source>
        <dbReference type="ARBA" id="ARBA00023136"/>
    </source>
</evidence>
<evidence type="ECO:0000256" key="1">
    <source>
        <dbReference type="ARBA" id="ARBA00004651"/>
    </source>
</evidence>
<feature type="transmembrane region" description="Helical" evidence="7">
    <location>
        <begin position="193"/>
        <end position="213"/>
    </location>
</feature>
<comment type="similarity">
    <text evidence="2">Belongs to the EccD/Snm4 family.</text>
</comment>